<proteinExistence type="predicted"/>
<keyword evidence="2" id="KW-1185">Reference proteome</keyword>
<sequence>MTSSFVLLVVAKAPVPGLAKTRLCPPATPAQSAEIAAAALLDTLDAVCAVPGAAPVVALTGDLSAAARASEISRALRRTTVVPQRGRDFGARLANAHADAAAVHAGLPVLQIGMDTPQVTPESLAAAAAPVRHGGHDSVLGPAADGGWWALGLAEPRHARVLASVPMSRDDTGERTLRALGGCGLRPATAARLSDVDTMADALEVAAACPDGRFARAVAAVGGQVVAS</sequence>
<dbReference type="RefSeq" id="WP_086862074.1">
    <property type="nucleotide sequence ID" value="NZ_JADBEG010000001.1"/>
</dbReference>
<protein>
    <submittedName>
        <fullName evidence="1">Glycosyltransferase A (GT-A) superfamily protein (DUF2064 family)</fullName>
    </submittedName>
</protein>
<dbReference type="SUPFAM" id="SSF53448">
    <property type="entry name" value="Nucleotide-diphospho-sugar transferases"/>
    <property type="match status" value="1"/>
</dbReference>
<dbReference type="PANTHER" id="PTHR36529">
    <property type="entry name" value="SLL1095 PROTEIN"/>
    <property type="match status" value="1"/>
</dbReference>
<dbReference type="PANTHER" id="PTHR36529:SF1">
    <property type="entry name" value="GLYCOSYLTRANSFERASE"/>
    <property type="match status" value="1"/>
</dbReference>
<reference evidence="1 2" key="1">
    <citation type="submission" date="2020-10" db="EMBL/GenBank/DDBJ databases">
        <title>Sequencing the genomes of 1000 actinobacteria strains.</title>
        <authorList>
            <person name="Klenk H.-P."/>
        </authorList>
    </citation>
    <scope>NUCLEOTIDE SEQUENCE [LARGE SCALE GENOMIC DNA]</scope>
    <source>
        <strain evidence="1 2">DSM 44653</strain>
    </source>
</reference>
<comment type="caution">
    <text evidence="1">The sequence shown here is derived from an EMBL/GenBank/DDBJ whole genome shotgun (WGS) entry which is preliminary data.</text>
</comment>
<dbReference type="EMBL" id="JADBEG010000001">
    <property type="protein sequence ID" value="MBE1500773.1"/>
    <property type="molecule type" value="Genomic_DNA"/>
</dbReference>
<organism evidence="1 2">
    <name type="scientific">Amycolatopsis lexingtonensis</name>
    <dbReference type="NCBI Taxonomy" id="218822"/>
    <lineage>
        <taxon>Bacteria</taxon>
        <taxon>Bacillati</taxon>
        <taxon>Actinomycetota</taxon>
        <taxon>Actinomycetes</taxon>
        <taxon>Pseudonocardiales</taxon>
        <taxon>Pseudonocardiaceae</taxon>
        <taxon>Amycolatopsis</taxon>
    </lineage>
</organism>
<dbReference type="Gene3D" id="3.90.550.10">
    <property type="entry name" value="Spore Coat Polysaccharide Biosynthesis Protein SpsA, Chain A"/>
    <property type="match status" value="1"/>
</dbReference>
<accession>A0ABR9IC63</accession>
<evidence type="ECO:0000313" key="1">
    <source>
        <dbReference type="EMBL" id="MBE1500773.1"/>
    </source>
</evidence>
<name>A0ABR9IC63_9PSEU</name>
<evidence type="ECO:0000313" key="2">
    <source>
        <dbReference type="Proteomes" id="UP000631670"/>
    </source>
</evidence>
<dbReference type="Proteomes" id="UP000631670">
    <property type="component" value="Unassembled WGS sequence"/>
</dbReference>
<dbReference type="InterPro" id="IPR029044">
    <property type="entry name" value="Nucleotide-diphossugar_trans"/>
</dbReference>
<gene>
    <name evidence="1" type="ORF">H4696_007873</name>
</gene>
<dbReference type="Pfam" id="PF09837">
    <property type="entry name" value="DUF2064"/>
    <property type="match status" value="1"/>
</dbReference>
<dbReference type="InterPro" id="IPR018641">
    <property type="entry name" value="Trfase_1_rSAM/seldom-assoc"/>
</dbReference>